<keyword evidence="1" id="KW-0732">Signal</keyword>
<feature type="chain" id="PRO_5028815532" evidence="1">
    <location>
        <begin position="21"/>
        <end position="229"/>
    </location>
</feature>
<gene>
    <name evidence="2" type="ORF">HWQ14_01475</name>
</gene>
<accession>A0A7H8UAA7</accession>
<sequence>MKKILLAASVILAMSSAAHAAGTAELKVTGVLTNSACTPTLSGGGIVDFGTTNIGNMSATATNQLGNKDLSLSISCVAPTKVGWSIIDDRADSKQNLIVENTDWSGSGSVWSSNSLFGAGKTAGGVNLGAYSVTMQLSNVTADGKTTGMISGANSTGSYSWGQMVGDSAPVRNDGIVYTVAGDASVDPLAFTSAVFPLRVALAVQDTTTLALTDDTQIDGQATISLVYL</sequence>
<feature type="signal peptide" evidence="1">
    <location>
        <begin position="1"/>
        <end position="20"/>
    </location>
</feature>
<reference evidence="2 3" key="1">
    <citation type="submission" date="2020-06" db="EMBL/GenBank/DDBJ databases">
        <title>Long-read sequencing of DSM26481-BlokeschLab.</title>
        <authorList>
            <person name="Blokesch M."/>
        </authorList>
    </citation>
    <scope>NUCLEOTIDE SEQUENCE [LARGE SCALE GENOMIC DNA]</scope>
    <source>
        <strain evidence="2 3">DSM 26481</strain>
    </source>
</reference>
<organism evidence="2 3">
    <name type="scientific">Enterobacter cloacae</name>
    <dbReference type="NCBI Taxonomy" id="550"/>
    <lineage>
        <taxon>Bacteria</taxon>
        <taxon>Pseudomonadati</taxon>
        <taxon>Pseudomonadota</taxon>
        <taxon>Gammaproteobacteria</taxon>
        <taxon>Enterobacterales</taxon>
        <taxon>Enterobacteriaceae</taxon>
        <taxon>Enterobacter</taxon>
        <taxon>Enterobacter cloacae complex</taxon>
    </lineage>
</organism>
<dbReference type="Proteomes" id="UP000509421">
    <property type="component" value="Chromosome"/>
</dbReference>
<dbReference type="Pfam" id="PF06551">
    <property type="entry name" value="DUF1120"/>
    <property type="match status" value="1"/>
</dbReference>
<dbReference type="RefSeq" id="WP_176608757.1">
    <property type="nucleotide sequence ID" value="NZ_CP056117.1"/>
</dbReference>
<dbReference type="EMBL" id="CP056117">
    <property type="protein sequence ID" value="QKZ96464.1"/>
    <property type="molecule type" value="Genomic_DNA"/>
</dbReference>
<evidence type="ECO:0000256" key="1">
    <source>
        <dbReference type="SAM" id="SignalP"/>
    </source>
</evidence>
<dbReference type="AlphaFoldDB" id="A0A7H8UAA7"/>
<proteinExistence type="predicted"/>
<evidence type="ECO:0000313" key="3">
    <source>
        <dbReference type="Proteomes" id="UP000509421"/>
    </source>
</evidence>
<protein>
    <submittedName>
        <fullName evidence="2">DUF1120 domain-containing protein</fullName>
    </submittedName>
</protein>
<evidence type="ECO:0000313" key="2">
    <source>
        <dbReference type="EMBL" id="QKZ96464.1"/>
    </source>
</evidence>
<name>A0A7H8UAA7_ENTCL</name>
<dbReference type="InterPro" id="IPR010546">
    <property type="entry name" value="DUF1120"/>
</dbReference>